<comment type="caution">
    <text evidence="1">The sequence shown here is derived from an EMBL/GenBank/DDBJ whole genome shotgun (WGS) entry which is preliminary data.</text>
</comment>
<dbReference type="EMBL" id="MU268299">
    <property type="protein sequence ID" value="KAH7905002.1"/>
    <property type="molecule type" value="Genomic_DNA"/>
</dbReference>
<evidence type="ECO:0000313" key="1">
    <source>
        <dbReference type="EMBL" id="KAH7905002.1"/>
    </source>
</evidence>
<accession>A0ACB7ZW96</accession>
<organism evidence="1 2">
    <name type="scientific">Hygrophoropsis aurantiaca</name>
    <dbReference type="NCBI Taxonomy" id="72124"/>
    <lineage>
        <taxon>Eukaryota</taxon>
        <taxon>Fungi</taxon>
        <taxon>Dikarya</taxon>
        <taxon>Basidiomycota</taxon>
        <taxon>Agaricomycotina</taxon>
        <taxon>Agaricomycetes</taxon>
        <taxon>Agaricomycetidae</taxon>
        <taxon>Boletales</taxon>
        <taxon>Coniophorineae</taxon>
        <taxon>Hygrophoropsidaceae</taxon>
        <taxon>Hygrophoropsis</taxon>
    </lineage>
</organism>
<gene>
    <name evidence="1" type="ORF">BJ138DRAFT_837890</name>
</gene>
<sequence length="502" mass="56871">MIAPPHTATSDIYLPINVSSFIYFITPRRSSSPVDFLPNELLSAIFTLATHGSHDFNHTVSFPITLSHVCRHWRDVSAATSSLWTAILLTHPGKQSQLSRTVHWLGRSRNRPLQIRLDFRDPSWNWDEMSHSFGWKNMENVMRLLLPHVSRWESLHLFTDTWAPIFTFLWYSSRVKVAPMLKDIQLSRCNAFFATKGEVFSPAAMSSPIGWFDGGRAFTGLRRVSLAGVHVDWANSGLSGLLELELKYHTSDVMPTLSQFSDILMASPRMEKLTIIGWGPQLDVEEVARHKNIVKLQRSIQLLHLTEFNFGFLDVEYAIDILSLFYFPNLKHFSLEDFSSLDPSQPQDATPLLEYLISIHNSPCPSPSPSHSSTCCISQSFPLSRISSLELHSLVASDSTIRRFLLQFRTLRTIDIVNFDHRSVRNLSAEIFDGQAPPCPDLADVTYRYIDDSTIAELLSLWKVAGRRSPSRRISLDLRDADAAPDDQQAADLRLAGVHLLE</sequence>
<proteinExistence type="predicted"/>
<name>A0ACB7ZW96_9AGAM</name>
<protein>
    <submittedName>
        <fullName evidence="1">Uncharacterized protein</fullName>
    </submittedName>
</protein>
<dbReference type="Proteomes" id="UP000790377">
    <property type="component" value="Unassembled WGS sequence"/>
</dbReference>
<evidence type="ECO:0000313" key="2">
    <source>
        <dbReference type="Proteomes" id="UP000790377"/>
    </source>
</evidence>
<keyword evidence="2" id="KW-1185">Reference proteome</keyword>
<reference evidence="1" key="1">
    <citation type="journal article" date="2021" name="New Phytol.">
        <title>Evolutionary innovations through gain and loss of genes in the ectomycorrhizal Boletales.</title>
        <authorList>
            <person name="Wu G."/>
            <person name="Miyauchi S."/>
            <person name="Morin E."/>
            <person name="Kuo A."/>
            <person name="Drula E."/>
            <person name="Varga T."/>
            <person name="Kohler A."/>
            <person name="Feng B."/>
            <person name="Cao Y."/>
            <person name="Lipzen A."/>
            <person name="Daum C."/>
            <person name="Hundley H."/>
            <person name="Pangilinan J."/>
            <person name="Johnson J."/>
            <person name="Barry K."/>
            <person name="LaButti K."/>
            <person name="Ng V."/>
            <person name="Ahrendt S."/>
            <person name="Min B."/>
            <person name="Choi I.G."/>
            <person name="Park H."/>
            <person name="Plett J.M."/>
            <person name="Magnuson J."/>
            <person name="Spatafora J.W."/>
            <person name="Nagy L.G."/>
            <person name="Henrissat B."/>
            <person name="Grigoriev I.V."/>
            <person name="Yang Z.L."/>
            <person name="Xu J."/>
            <person name="Martin F.M."/>
        </authorList>
    </citation>
    <scope>NUCLEOTIDE SEQUENCE</scope>
    <source>
        <strain evidence="1">ATCC 28755</strain>
    </source>
</reference>